<dbReference type="PANTHER" id="PTHR11960:SF8">
    <property type="entry name" value="EUKARYOTIC TRANSLATION INITIATION FACTOR 4E1-RELATED"/>
    <property type="match status" value="1"/>
</dbReference>
<dbReference type="Proteomes" id="UP001470230">
    <property type="component" value="Unassembled WGS sequence"/>
</dbReference>
<sequence length="184" mass="21342">MTEPIVPIPPPEDHEGDYNPSGSWVFWYLIPNRSGNASEWSVHLHPLHSFDSIEDFLRLLNSVEHPSKLMRGCRYYVFRSFAKPLWEDETVSNGHIVSVEIEKDQIQPNEIAAKWIDLVQDVLEDNSALNLSILGVEYYSKPFSWKINIWVSRTFENLEEVRTKMETITGINPARISEILQNED</sequence>
<organism evidence="7 8">
    <name type="scientific">Tritrichomonas musculus</name>
    <dbReference type="NCBI Taxonomy" id="1915356"/>
    <lineage>
        <taxon>Eukaryota</taxon>
        <taxon>Metamonada</taxon>
        <taxon>Parabasalia</taxon>
        <taxon>Tritrichomonadida</taxon>
        <taxon>Tritrichomonadidae</taxon>
        <taxon>Tritrichomonas</taxon>
    </lineage>
</organism>
<evidence type="ECO:0000313" key="8">
    <source>
        <dbReference type="Proteomes" id="UP001470230"/>
    </source>
</evidence>
<name>A0ABR2JVC3_9EUKA</name>
<evidence type="ECO:0000256" key="1">
    <source>
        <dbReference type="ARBA" id="ARBA00009860"/>
    </source>
</evidence>
<dbReference type="Pfam" id="PF01652">
    <property type="entry name" value="IF4E"/>
    <property type="match status" value="1"/>
</dbReference>
<dbReference type="InterPro" id="IPR023398">
    <property type="entry name" value="TIF_eIF4e-like"/>
</dbReference>
<keyword evidence="5 6" id="KW-0648">Protein biosynthesis</keyword>
<keyword evidence="2 6" id="KW-0396">Initiation factor</keyword>
<evidence type="ECO:0000256" key="4">
    <source>
        <dbReference type="ARBA" id="ARBA00022884"/>
    </source>
</evidence>
<keyword evidence="3" id="KW-0810">Translation regulation</keyword>
<evidence type="ECO:0008006" key="9">
    <source>
        <dbReference type="Google" id="ProtNLM"/>
    </source>
</evidence>
<comment type="caution">
    <text evidence="7">The sequence shown here is derived from an EMBL/GenBank/DDBJ whole genome shotgun (WGS) entry which is preliminary data.</text>
</comment>
<dbReference type="PANTHER" id="PTHR11960">
    <property type="entry name" value="EUKARYOTIC TRANSLATION INITIATION FACTOR 4E RELATED"/>
    <property type="match status" value="1"/>
</dbReference>
<gene>
    <name evidence="7" type="ORF">M9Y10_045210</name>
</gene>
<keyword evidence="8" id="KW-1185">Reference proteome</keyword>
<evidence type="ECO:0000256" key="6">
    <source>
        <dbReference type="RuleBase" id="RU004374"/>
    </source>
</evidence>
<comment type="similarity">
    <text evidence="1 6">Belongs to the eukaryotic initiation factor 4E family.</text>
</comment>
<accession>A0ABR2JVC3</accession>
<evidence type="ECO:0000256" key="2">
    <source>
        <dbReference type="ARBA" id="ARBA00022540"/>
    </source>
</evidence>
<dbReference type="Gene3D" id="3.30.760.10">
    <property type="entry name" value="RNA Cap, Translation Initiation Factor Eif4e"/>
    <property type="match status" value="1"/>
</dbReference>
<proteinExistence type="inferred from homology"/>
<dbReference type="SUPFAM" id="SSF55418">
    <property type="entry name" value="eIF4e-like"/>
    <property type="match status" value="1"/>
</dbReference>
<dbReference type="InterPro" id="IPR001040">
    <property type="entry name" value="TIF_eIF_4E"/>
</dbReference>
<evidence type="ECO:0000313" key="7">
    <source>
        <dbReference type="EMBL" id="KAK8882568.1"/>
    </source>
</evidence>
<evidence type="ECO:0000256" key="5">
    <source>
        <dbReference type="ARBA" id="ARBA00022917"/>
    </source>
</evidence>
<keyword evidence="4 6" id="KW-0694">RNA-binding</keyword>
<dbReference type="EMBL" id="JAPFFF010000009">
    <property type="protein sequence ID" value="KAK8882568.1"/>
    <property type="molecule type" value="Genomic_DNA"/>
</dbReference>
<reference evidence="7 8" key="1">
    <citation type="submission" date="2024-04" db="EMBL/GenBank/DDBJ databases">
        <title>Tritrichomonas musculus Genome.</title>
        <authorList>
            <person name="Alves-Ferreira E."/>
            <person name="Grigg M."/>
            <person name="Lorenzi H."/>
            <person name="Galac M."/>
        </authorList>
    </citation>
    <scope>NUCLEOTIDE SEQUENCE [LARGE SCALE GENOMIC DNA]</scope>
    <source>
        <strain evidence="7 8">EAF2021</strain>
    </source>
</reference>
<protein>
    <recommendedName>
        <fullName evidence="9">Eukaryotic initiation factor 4E family protein</fullName>
    </recommendedName>
</protein>
<evidence type="ECO:0000256" key="3">
    <source>
        <dbReference type="ARBA" id="ARBA00022845"/>
    </source>
</evidence>